<feature type="compositionally biased region" description="Basic and acidic residues" evidence="4">
    <location>
        <begin position="22"/>
        <end position="32"/>
    </location>
</feature>
<comment type="similarity">
    <text evidence="2">Belongs to the SAS10 family.</text>
</comment>
<feature type="compositionally biased region" description="Acidic residues" evidence="4">
    <location>
        <begin position="291"/>
        <end position="308"/>
    </location>
</feature>
<dbReference type="InterPro" id="IPR018972">
    <property type="entry name" value="Sas10_C_dom"/>
</dbReference>
<dbReference type="GO" id="GO:0032040">
    <property type="term" value="C:small-subunit processome"/>
    <property type="evidence" value="ECO:0007669"/>
    <property type="project" value="TreeGrafter"/>
</dbReference>
<dbReference type="GO" id="GO:0000462">
    <property type="term" value="P:maturation of SSU-rRNA from tricistronic rRNA transcript (SSU-rRNA, 5.8S rRNA, LSU-rRNA)"/>
    <property type="evidence" value="ECO:0007669"/>
    <property type="project" value="TreeGrafter"/>
</dbReference>
<proteinExistence type="inferred from homology"/>
<evidence type="ECO:0000313" key="6">
    <source>
        <dbReference type="EMBL" id="KAH3680934.1"/>
    </source>
</evidence>
<organism evidence="6 7">
    <name type="scientific">Wickerhamomyces mucosus</name>
    <dbReference type="NCBI Taxonomy" id="1378264"/>
    <lineage>
        <taxon>Eukaryota</taxon>
        <taxon>Fungi</taxon>
        <taxon>Dikarya</taxon>
        <taxon>Ascomycota</taxon>
        <taxon>Saccharomycotina</taxon>
        <taxon>Saccharomycetes</taxon>
        <taxon>Phaffomycetales</taxon>
        <taxon>Wickerhamomycetaceae</taxon>
        <taxon>Wickerhamomyces</taxon>
    </lineage>
</organism>
<feature type="compositionally biased region" description="Basic and acidic residues" evidence="4">
    <location>
        <begin position="407"/>
        <end position="417"/>
    </location>
</feature>
<feature type="region of interest" description="Disordered" evidence="4">
    <location>
        <begin position="439"/>
        <end position="474"/>
    </location>
</feature>
<keyword evidence="3" id="KW-0539">Nucleus</keyword>
<feature type="domain" description="Sas10 C-terminal" evidence="5">
    <location>
        <begin position="518"/>
        <end position="592"/>
    </location>
</feature>
<gene>
    <name evidence="6" type="ORF">WICMUC_000077</name>
</gene>
<protein>
    <recommendedName>
        <fullName evidence="5">Sas10 C-terminal domain-containing protein</fullName>
    </recommendedName>
</protein>
<accession>A0A9P8Q152</accession>
<evidence type="ECO:0000256" key="4">
    <source>
        <dbReference type="SAM" id="MobiDB-lite"/>
    </source>
</evidence>
<evidence type="ECO:0000313" key="7">
    <source>
        <dbReference type="Proteomes" id="UP000769528"/>
    </source>
</evidence>
<feature type="compositionally biased region" description="Basic and acidic residues" evidence="4">
    <location>
        <begin position="439"/>
        <end position="448"/>
    </location>
</feature>
<evidence type="ECO:0000256" key="2">
    <source>
        <dbReference type="ARBA" id="ARBA00010979"/>
    </source>
</evidence>
<feature type="region of interest" description="Disordered" evidence="4">
    <location>
        <begin position="532"/>
        <end position="592"/>
    </location>
</feature>
<reference evidence="6" key="1">
    <citation type="journal article" date="2021" name="Open Biol.">
        <title>Shared evolutionary footprints suggest mitochondrial oxidative damage underlies multiple complex I losses in fungi.</title>
        <authorList>
            <person name="Schikora-Tamarit M.A."/>
            <person name="Marcet-Houben M."/>
            <person name="Nosek J."/>
            <person name="Gabaldon T."/>
        </authorList>
    </citation>
    <scope>NUCLEOTIDE SEQUENCE</scope>
    <source>
        <strain evidence="6">CBS6341</strain>
    </source>
</reference>
<dbReference type="PANTHER" id="PTHR13237">
    <property type="entry name" value="SOMETHING ABOUT SILENCING PROTEIN 10-RELATED"/>
    <property type="match status" value="1"/>
</dbReference>
<dbReference type="Proteomes" id="UP000769528">
    <property type="component" value="Unassembled WGS sequence"/>
</dbReference>
<reference evidence="6" key="2">
    <citation type="submission" date="2021-01" db="EMBL/GenBank/DDBJ databases">
        <authorList>
            <person name="Schikora-Tamarit M.A."/>
        </authorList>
    </citation>
    <scope>NUCLEOTIDE SEQUENCE</scope>
    <source>
        <strain evidence="6">CBS6341</strain>
    </source>
</reference>
<feature type="compositionally biased region" description="Acidic residues" evidence="4">
    <location>
        <begin position="449"/>
        <end position="461"/>
    </location>
</feature>
<comment type="caution">
    <text evidence="6">The sequence shown here is derived from an EMBL/GenBank/DDBJ whole genome shotgun (WGS) entry which is preliminary data.</text>
</comment>
<comment type="subcellular location">
    <subcellularLocation>
        <location evidence="1">Nucleus</location>
    </subcellularLocation>
</comment>
<dbReference type="PANTHER" id="PTHR13237:SF8">
    <property type="entry name" value="SOMETHING ABOUT SILENCING PROTEIN 10"/>
    <property type="match status" value="1"/>
</dbReference>
<evidence type="ECO:0000256" key="1">
    <source>
        <dbReference type="ARBA" id="ARBA00004123"/>
    </source>
</evidence>
<feature type="region of interest" description="Disordered" evidence="4">
    <location>
        <begin position="1"/>
        <end position="118"/>
    </location>
</feature>
<evidence type="ECO:0000259" key="5">
    <source>
        <dbReference type="Pfam" id="PF09368"/>
    </source>
</evidence>
<feature type="region of interest" description="Disordered" evidence="4">
    <location>
        <begin position="291"/>
        <end position="372"/>
    </location>
</feature>
<feature type="region of interest" description="Disordered" evidence="4">
    <location>
        <begin position="397"/>
        <end position="417"/>
    </location>
</feature>
<dbReference type="Pfam" id="PF09368">
    <property type="entry name" value="Sas10"/>
    <property type="match status" value="1"/>
</dbReference>
<name>A0A9P8Q152_9ASCO</name>
<feature type="compositionally biased region" description="Acidic residues" evidence="4">
    <location>
        <begin position="95"/>
        <end position="104"/>
    </location>
</feature>
<feature type="compositionally biased region" description="Basic residues" evidence="4">
    <location>
        <begin position="535"/>
        <end position="562"/>
    </location>
</feature>
<dbReference type="OrthoDB" id="1924577at2759"/>
<feature type="compositionally biased region" description="Acidic residues" evidence="4">
    <location>
        <begin position="319"/>
        <end position="359"/>
    </location>
</feature>
<sequence>MGKRSRKTNQSTEQDFGLNEVDAFHADRDKILLDQTISRSSKSKYNNNDDDDDSNEEVLNIDEEIDEDSESEHQYNGPSIDQDEEDAEYFRKGDQDDEDDEENEGAWGDRKSTYYGADDLQDEESAKQIEEEALRQQKKHLQELNIDDYVDEELDEEWSKNAKIHDFGESDKSIKDDLKTQSLQDITNLDINARSKFLSSLHPEYIPLSKELTKLSPILNDLKIHQNDNEVSNVKFLALSSYLSAITSYFAIFLTFAKDDEPFSMKEHPVMESILSTKEVWRQANELLDIEETEGNDNDDNDDNEIENETQGFDREESLEAGEVSNEDDFDSAEENIEDEEDENEEDEEDEEEESDIEIDISKPRVFKKSKPSLIEDFAEGEIHDVDAEEKRARKKTLRFYTSKIDQQSKKKDERYTGDLDIPYKERLFERQQRLIEEARKRGLKDDNGVDLDNEDDDDDNESRKRAREINDEFDQSYYDTIKTSNTDKKLKRKEAHDSAIKAAKEGKLAELQENIGEDGKRAINYQILKNKGLTPHRKKENRNSRVKKRLKYEKAQKKLKSVRSVYSAPSSGAYEGEKTGIKKNLSKSIKL</sequence>
<dbReference type="EMBL" id="JAEUBF010000026">
    <property type="protein sequence ID" value="KAH3680934.1"/>
    <property type="molecule type" value="Genomic_DNA"/>
</dbReference>
<keyword evidence="7" id="KW-1185">Reference proteome</keyword>
<feature type="compositionally biased region" description="Basic and acidic residues" evidence="4">
    <location>
        <begin position="462"/>
        <end position="471"/>
    </location>
</feature>
<dbReference type="AlphaFoldDB" id="A0A9P8Q152"/>
<feature type="compositionally biased region" description="Acidic residues" evidence="4">
    <location>
        <begin position="48"/>
        <end position="70"/>
    </location>
</feature>
<evidence type="ECO:0000256" key="3">
    <source>
        <dbReference type="ARBA" id="ARBA00023242"/>
    </source>
</evidence>